<dbReference type="AlphaFoldDB" id="A0A941GG83"/>
<comment type="caution">
    <text evidence="1">The sequence shown here is derived from an EMBL/GenBank/DDBJ whole genome shotgun (WGS) entry which is preliminary data.</text>
</comment>
<organism evidence="1">
    <name type="scientific">Niallia circulans</name>
    <name type="common">Bacillus circulans</name>
    <dbReference type="NCBI Taxonomy" id="1397"/>
    <lineage>
        <taxon>Bacteria</taxon>
        <taxon>Bacillati</taxon>
        <taxon>Bacillota</taxon>
        <taxon>Bacilli</taxon>
        <taxon>Bacillales</taxon>
        <taxon>Bacillaceae</taxon>
        <taxon>Niallia</taxon>
    </lineage>
</organism>
<sequence>MTNTIFITGIHGTGKTTLGNKVSEQLSYSFDSASNIIKRMTEINWDSEKKVDNIDKNQNTLIDGIKHFYSNNETILLDGHFTLLDKKKQITKLPTQTFENLNIKLIIVCIANPQTILMRLAKRDMNNNIALDTIAEFQEAEINHAKFIAKYLGIPIIFFETEKEQPINFIINQINGGIKL</sequence>
<dbReference type="InterPro" id="IPR027417">
    <property type="entry name" value="P-loop_NTPase"/>
</dbReference>
<accession>A0A941GG83</accession>
<protein>
    <submittedName>
        <fullName evidence="1">AAA family ATPase</fullName>
    </submittedName>
</protein>
<dbReference type="Gene3D" id="3.40.50.300">
    <property type="entry name" value="P-loop containing nucleotide triphosphate hydrolases"/>
    <property type="match status" value="1"/>
</dbReference>
<name>A0A941GG83_NIACI</name>
<gene>
    <name evidence="1" type="ORF">KD144_00340</name>
</gene>
<reference evidence="1" key="1">
    <citation type="submission" date="2021-04" db="EMBL/GenBank/DDBJ databases">
        <title>Genomic analysis of electroactive and textile dye degrading Bacillus circulans strain: DC10 isolated from constructed wetland-microbial fuel cells treating textile dye wastewaters.</title>
        <authorList>
            <person name="Patel D.U."/>
            <person name="Desai C.R."/>
        </authorList>
    </citation>
    <scope>NUCLEOTIDE SEQUENCE</scope>
    <source>
        <strain evidence="1">DC10</strain>
    </source>
</reference>
<dbReference type="SUPFAM" id="SSF52540">
    <property type="entry name" value="P-loop containing nucleoside triphosphate hydrolases"/>
    <property type="match status" value="1"/>
</dbReference>
<evidence type="ECO:0000313" key="1">
    <source>
        <dbReference type="EMBL" id="MBR8667973.1"/>
    </source>
</evidence>
<dbReference type="Pfam" id="PF13207">
    <property type="entry name" value="AAA_17"/>
    <property type="match status" value="1"/>
</dbReference>
<dbReference type="EMBL" id="JAGTPX010000001">
    <property type="protein sequence ID" value="MBR8667973.1"/>
    <property type="molecule type" value="Genomic_DNA"/>
</dbReference>
<proteinExistence type="predicted"/>
<dbReference type="RefSeq" id="WP_212116592.1">
    <property type="nucleotide sequence ID" value="NZ_JAGTPX020000001.1"/>
</dbReference>